<feature type="domain" description="P-type" evidence="12">
    <location>
        <begin position="83"/>
        <end position="113"/>
    </location>
</feature>
<feature type="region of interest" description="Disordered" evidence="10">
    <location>
        <begin position="63"/>
        <end position="84"/>
    </location>
</feature>
<dbReference type="Gene3D" id="2.60.40.1760">
    <property type="entry name" value="glycosyl hydrolase (family 31)"/>
    <property type="match status" value="1"/>
</dbReference>
<dbReference type="AlphaFoldDB" id="A0A7J7JC93"/>
<evidence type="ECO:0000256" key="9">
    <source>
        <dbReference type="RuleBase" id="RU361185"/>
    </source>
</evidence>
<dbReference type="Pfam" id="PF00088">
    <property type="entry name" value="Trefoil"/>
    <property type="match status" value="1"/>
</dbReference>
<dbReference type="Pfam" id="PF01055">
    <property type="entry name" value="Glyco_hydro_31_2nd"/>
    <property type="match status" value="1"/>
</dbReference>
<dbReference type="EMBL" id="VXIV02002778">
    <property type="protein sequence ID" value="KAF6022978.1"/>
    <property type="molecule type" value="Genomic_DNA"/>
</dbReference>
<evidence type="ECO:0000313" key="16">
    <source>
        <dbReference type="Proteomes" id="UP000593567"/>
    </source>
</evidence>
<dbReference type="Pfam" id="PF21365">
    <property type="entry name" value="Glyco_hydro_31_3rd"/>
    <property type="match status" value="1"/>
</dbReference>
<keyword evidence="7" id="KW-0325">Glycoprotein</keyword>
<evidence type="ECO:0000313" key="15">
    <source>
        <dbReference type="EMBL" id="KAF6022978.1"/>
    </source>
</evidence>
<evidence type="ECO:0000256" key="4">
    <source>
        <dbReference type="ARBA" id="ARBA00022801"/>
    </source>
</evidence>
<keyword evidence="11" id="KW-0812">Transmembrane</keyword>
<evidence type="ECO:0000256" key="1">
    <source>
        <dbReference type="ARBA" id="ARBA00004370"/>
    </source>
</evidence>
<protein>
    <submittedName>
        <fullName evidence="15">Uncharacterized protein</fullName>
    </submittedName>
</protein>
<dbReference type="OrthoDB" id="5839090at2759"/>
<dbReference type="Proteomes" id="UP000593567">
    <property type="component" value="Unassembled WGS sequence"/>
</dbReference>
<keyword evidence="3" id="KW-0732">Signal</keyword>
<dbReference type="CDD" id="cd06602">
    <property type="entry name" value="GH31_MGAM_SI_GAA"/>
    <property type="match status" value="1"/>
</dbReference>
<dbReference type="InterPro" id="IPR011013">
    <property type="entry name" value="Gal_mutarotase_sf_dom"/>
</dbReference>
<accession>A0A7J7JC93</accession>
<dbReference type="InterPro" id="IPR013780">
    <property type="entry name" value="Glyco_hydro_b"/>
</dbReference>
<feature type="domain" description="Glycosyl hydrolase family 31 C-terminal" evidence="14">
    <location>
        <begin position="774"/>
        <end position="862"/>
    </location>
</feature>
<comment type="caution">
    <text evidence="15">The sequence shown here is derived from an EMBL/GenBank/DDBJ whole genome shotgun (WGS) entry which is preliminary data.</text>
</comment>
<reference evidence="15" key="1">
    <citation type="submission" date="2020-06" db="EMBL/GenBank/DDBJ databases">
        <title>Draft genome of Bugula neritina, a colonial animal packing powerful symbionts and potential medicines.</title>
        <authorList>
            <person name="Rayko M."/>
        </authorList>
    </citation>
    <scope>NUCLEOTIDE SEQUENCE [LARGE SCALE GENOMIC DNA]</scope>
    <source>
        <strain evidence="15">Kwan_BN1</strain>
    </source>
</reference>
<dbReference type="Gene3D" id="3.20.20.80">
    <property type="entry name" value="Glycosidases"/>
    <property type="match status" value="1"/>
</dbReference>
<dbReference type="SUPFAM" id="SSF51445">
    <property type="entry name" value="(Trans)glycosidases"/>
    <property type="match status" value="1"/>
</dbReference>
<dbReference type="GO" id="GO:0005975">
    <property type="term" value="P:carbohydrate metabolic process"/>
    <property type="evidence" value="ECO:0007669"/>
    <property type="project" value="InterPro"/>
</dbReference>
<keyword evidence="4 9" id="KW-0378">Hydrolase</keyword>
<evidence type="ECO:0000256" key="7">
    <source>
        <dbReference type="ARBA" id="ARBA00023180"/>
    </source>
</evidence>
<keyword evidence="6" id="KW-1015">Disulfide bond</keyword>
<keyword evidence="11" id="KW-1133">Transmembrane helix</keyword>
<organism evidence="15 16">
    <name type="scientific">Bugula neritina</name>
    <name type="common">Brown bryozoan</name>
    <name type="synonym">Sertularia neritina</name>
    <dbReference type="NCBI Taxonomy" id="10212"/>
    <lineage>
        <taxon>Eukaryota</taxon>
        <taxon>Metazoa</taxon>
        <taxon>Spiralia</taxon>
        <taxon>Lophotrochozoa</taxon>
        <taxon>Bryozoa</taxon>
        <taxon>Gymnolaemata</taxon>
        <taxon>Cheilostomatida</taxon>
        <taxon>Flustrina</taxon>
        <taxon>Buguloidea</taxon>
        <taxon>Bugulidae</taxon>
        <taxon>Bugula</taxon>
    </lineage>
</organism>
<dbReference type="InterPro" id="IPR044913">
    <property type="entry name" value="P_trefoil_dom_sf"/>
</dbReference>
<comment type="similarity">
    <text evidence="2 9">Belongs to the glycosyl hydrolase 31 family.</text>
</comment>
<dbReference type="InterPro" id="IPR017853">
    <property type="entry name" value="GH"/>
</dbReference>
<dbReference type="GO" id="GO:0004558">
    <property type="term" value="F:alpha-1,4-glucosidase activity"/>
    <property type="evidence" value="ECO:0007669"/>
    <property type="project" value="TreeGrafter"/>
</dbReference>
<dbReference type="InterPro" id="IPR000519">
    <property type="entry name" value="P_trefoil_dom"/>
</dbReference>
<evidence type="ECO:0000259" key="12">
    <source>
        <dbReference type="Pfam" id="PF00088"/>
    </source>
</evidence>
<feature type="domain" description="Glycoside hydrolase family 31 TIM barrel" evidence="13">
    <location>
        <begin position="369"/>
        <end position="765"/>
    </location>
</feature>
<dbReference type="CDD" id="cd14752">
    <property type="entry name" value="GH31_N"/>
    <property type="match status" value="1"/>
</dbReference>
<dbReference type="GO" id="GO:0030246">
    <property type="term" value="F:carbohydrate binding"/>
    <property type="evidence" value="ECO:0007669"/>
    <property type="project" value="InterPro"/>
</dbReference>
<evidence type="ECO:0000259" key="14">
    <source>
        <dbReference type="Pfam" id="PF21365"/>
    </source>
</evidence>
<evidence type="ECO:0000256" key="8">
    <source>
        <dbReference type="ARBA" id="ARBA00023295"/>
    </source>
</evidence>
<sequence length="920" mass="104252">MEAKYRNEGDGVVTTNRGRVEKKQTNKRCCIAVGVIVVLIIAAVIGIIVYFVEFHNKQPESEAVKATTSLPPSQPPPGPVQAAGQRVDCLIDQVVKTETECKQRGCSWDPNAADDGDKCSLYQSADVGYKMSAQTTNDSITLLELSWDGEKRSLFSKVEDIINNIKLEIKELNDNTLQVTFTDANNPDRYKVPIPLNIPAFSAKPKLYETLWSKNGDKFSLKITRKSDNTVLFDASVADLVMENQYLSLSTKPPSKNVYGFGENLHKSFKHQFKKAETWAMFARDQPPGQDSKQHYDNLYGVHNFYVCIENSGNAHGVFLLNSNAQDVTLTSGPMITYRTIGGILDFFVFTGPTPMNVVQQYTALIGRPYMPPYWALGFQLCRYGYKNTSDIKAAVERTRAAGIPHDIQYADIDYMDARKDFTIDPVNFADLPEYFKELRANHSMKTIIILDPALSIQDGYQIYPQGKQKNIFIKWPSDNSSAICDECADEENNMLGYVWPDNRTVFPDFFKDSTKQIWKEWIVNQSRELEFDGLWIRPGEPFWNLKCDMSHSLENPPYKTKACHIYADELRNISDKTLCMVAVQGENDEYNHYDVHNLYGWSQTLPTLVALREAVGNNKRGMVVTRSTFPGSGQHAGHWLGDNSANWQHLRESVIGMLEFNLFGIPYVGADICGFFGNTTSQLCKRWMQVGAFYPYSRNHNGIGYIDYYLVYIVGLYPSIYCRTTTLVYIVGHDPGSFADRSVAELSKSSLETRYRLLPYLYTLFYKANTYGDVVVSSLQFQWPNDDAVLDISEQFMWGDAILFSPILYENQTRVEVYLPEGRWYDYYTKAAVDNIGKQHINITVDSNSEIPIHIRGGRIIPTKHSALTTTQSRQTPFTLMVALDSNDEASGELFWDDGESIDTTTSSCLVKLLQQISM</sequence>
<dbReference type="GO" id="GO:0016020">
    <property type="term" value="C:membrane"/>
    <property type="evidence" value="ECO:0007669"/>
    <property type="project" value="UniProtKB-SubCell"/>
</dbReference>
<dbReference type="InterPro" id="IPR000322">
    <property type="entry name" value="Glyco_hydro_31_TIM"/>
</dbReference>
<name>A0A7J7JC93_BUGNE</name>
<evidence type="ECO:0000256" key="3">
    <source>
        <dbReference type="ARBA" id="ARBA00022729"/>
    </source>
</evidence>
<dbReference type="PANTHER" id="PTHR22762:SF133">
    <property type="entry name" value="P-TYPE DOMAIN-CONTAINING PROTEIN"/>
    <property type="match status" value="1"/>
</dbReference>
<gene>
    <name evidence="15" type="ORF">EB796_018709</name>
</gene>
<keyword evidence="5 11" id="KW-0472">Membrane</keyword>
<evidence type="ECO:0000256" key="11">
    <source>
        <dbReference type="SAM" id="Phobius"/>
    </source>
</evidence>
<dbReference type="Gene3D" id="4.10.110.10">
    <property type="entry name" value="Spasmolytic Protein, domain 1"/>
    <property type="match status" value="1"/>
</dbReference>
<evidence type="ECO:0000256" key="10">
    <source>
        <dbReference type="SAM" id="MobiDB-lite"/>
    </source>
</evidence>
<dbReference type="SUPFAM" id="SSF57492">
    <property type="entry name" value="Trefoil"/>
    <property type="match status" value="1"/>
</dbReference>
<dbReference type="Gene3D" id="2.60.40.1180">
    <property type="entry name" value="Golgi alpha-mannosidase II"/>
    <property type="match status" value="2"/>
</dbReference>
<proteinExistence type="inferred from homology"/>
<dbReference type="InterPro" id="IPR048395">
    <property type="entry name" value="Glyco_hydro_31_C"/>
</dbReference>
<evidence type="ECO:0000259" key="13">
    <source>
        <dbReference type="Pfam" id="PF01055"/>
    </source>
</evidence>
<keyword evidence="16" id="KW-1185">Reference proteome</keyword>
<evidence type="ECO:0000256" key="2">
    <source>
        <dbReference type="ARBA" id="ARBA00007806"/>
    </source>
</evidence>
<dbReference type="SUPFAM" id="SSF74650">
    <property type="entry name" value="Galactose mutarotase-like"/>
    <property type="match status" value="1"/>
</dbReference>
<feature type="transmembrane region" description="Helical" evidence="11">
    <location>
        <begin position="29"/>
        <end position="52"/>
    </location>
</feature>
<comment type="subcellular location">
    <subcellularLocation>
        <location evidence="1">Membrane</location>
    </subcellularLocation>
</comment>
<evidence type="ECO:0000256" key="5">
    <source>
        <dbReference type="ARBA" id="ARBA00023136"/>
    </source>
</evidence>
<dbReference type="PANTHER" id="PTHR22762">
    <property type="entry name" value="ALPHA-GLUCOSIDASE"/>
    <property type="match status" value="1"/>
</dbReference>
<dbReference type="PROSITE" id="PS00707">
    <property type="entry name" value="GLYCOSYL_HYDROL_F31_2"/>
    <property type="match status" value="1"/>
</dbReference>
<keyword evidence="8 9" id="KW-0326">Glycosidase</keyword>
<dbReference type="InterPro" id="IPR030459">
    <property type="entry name" value="Glyco_hydro_31_CS"/>
</dbReference>
<evidence type="ECO:0000256" key="6">
    <source>
        <dbReference type="ARBA" id="ARBA00023157"/>
    </source>
</evidence>
<dbReference type="SUPFAM" id="SSF51011">
    <property type="entry name" value="Glycosyl hydrolase domain"/>
    <property type="match status" value="1"/>
</dbReference>